<feature type="domain" description="RCK N-terminal" evidence="7">
    <location>
        <begin position="1"/>
        <end position="118"/>
    </location>
</feature>
<keyword evidence="6" id="KW-0406">Ion transport</keyword>
<dbReference type="PANTHER" id="PTHR43833">
    <property type="entry name" value="POTASSIUM CHANNEL PROTEIN 2-RELATED-RELATED"/>
    <property type="match status" value="1"/>
</dbReference>
<evidence type="ECO:0000259" key="7">
    <source>
        <dbReference type="PROSITE" id="PS51201"/>
    </source>
</evidence>
<dbReference type="STRING" id="387631.Asulf_01726"/>
<dbReference type="InterPro" id="IPR036291">
    <property type="entry name" value="NAD(P)-bd_dom_sf"/>
</dbReference>
<dbReference type="GO" id="GO:0015079">
    <property type="term" value="F:potassium ion transmembrane transporter activity"/>
    <property type="evidence" value="ECO:0007669"/>
    <property type="project" value="InterPro"/>
</dbReference>
<evidence type="ECO:0000256" key="1">
    <source>
        <dbReference type="ARBA" id="ARBA00003660"/>
    </source>
</evidence>
<evidence type="ECO:0000256" key="5">
    <source>
        <dbReference type="ARBA" id="ARBA00023027"/>
    </source>
</evidence>
<dbReference type="OrthoDB" id="27588at2157"/>
<dbReference type="PRINTS" id="PR00335">
    <property type="entry name" value="KUPTAKETRKA"/>
</dbReference>
<dbReference type="NCBIfam" id="NF007041">
    <property type="entry name" value="PRK09496.3-4"/>
    <property type="match status" value="1"/>
</dbReference>
<keyword evidence="10" id="KW-1185">Reference proteome</keyword>
<reference evidence="9 10" key="1">
    <citation type="journal article" date="2013" name="Genome Announc.">
        <title>Complete Genome Sequence of the Thermophilic and Facultatively Chemolithoautotrophic Sulfate Reducer Archaeoglobus sulfaticallidus Strain PM70-1T.</title>
        <authorList>
            <person name="Stokke R."/>
            <person name="Hocking W.P."/>
            <person name="Steinsbu B.O."/>
            <person name="Steen I.H."/>
        </authorList>
    </citation>
    <scope>NUCLEOTIDE SEQUENCE [LARGE SCALE GENOMIC DNA]</scope>
    <source>
        <strain evidence="9">PM70-1</strain>
    </source>
</reference>
<dbReference type="InterPro" id="IPR050721">
    <property type="entry name" value="Trk_Ktr_HKT_K-transport"/>
</dbReference>
<dbReference type="Pfam" id="PF02080">
    <property type="entry name" value="TrkA_C"/>
    <property type="match status" value="2"/>
</dbReference>
<dbReference type="GO" id="GO:0005886">
    <property type="term" value="C:plasma membrane"/>
    <property type="evidence" value="ECO:0007669"/>
    <property type="project" value="InterPro"/>
</dbReference>
<feature type="domain" description="RCK C-terminal" evidence="8">
    <location>
        <begin position="138"/>
        <end position="219"/>
    </location>
</feature>
<feature type="domain" description="RCK C-terminal" evidence="8">
    <location>
        <begin position="359"/>
        <end position="438"/>
    </location>
</feature>
<evidence type="ECO:0000256" key="6">
    <source>
        <dbReference type="ARBA" id="ARBA00023065"/>
    </source>
</evidence>
<proteinExistence type="predicted"/>
<name>N0BHA8_9EURY</name>
<dbReference type="SUPFAM" id="SSF116726">
    <property type="entry name" value="TrkA C-terminal domain-like"/>
    <property type="match status" value="2"/>
</dbReference>
<protein>
    <submittedName>
        <fullName evidence="9">K+ transport systems, NAD-binding component</fullName>
    </submittedName>
</protein>
<dbReference type="SUPFAM" id="SSF51735">
    <property type="entry name" value="NAD(P)-binding Rossmann-fold domains"/>
    <property type="match status" value="2"/>
</dbReference>
<dbReference type="RefSeq" id="WP_015591295.1">
    <property type="nucleotide sequence ID" value="NC_021169.1"/>
</dbReference>
<evidence type="ECO:0000313" key="9">
    <source>
        <dbReference type="EMBL" id="AGK61697.1"/>
    </source>
</evidence>
<evidence type="ECO:0000256" key="4">
    <source>
        <dbReference type="ARBA" id="ARBA00022958"/>
    </source>
</evidence>
<dbReference type="PROSITE" id="PS51201">
    <property type="entry name" value="RCK_N"/>
    <property type="match status" value="2"/>
</dbReference>
<keyword evidence="2" id="KW-0813">Transport</keyword>
<accession>N0BHA8</accession>
<evidence type="ECO:0000313" key="10">
    <source>
        <dbReference type="Proteomes" id="UP000013307"/>
    </source>
</evidence>
<organism evidence="9 10">
    <name type="scientific">Archaeoglobus sulfaticallidus PM70-1</name>
    <dbReference type="NCBI Taxonomy" id="387631"/>
    <lineage>
        <taxon>Archaea</taxon>
        <taxon>Methanobacteriati</taxon>
        <taxon>Methanobacteriota</taxon>
        <taxon>Archaeoglobi</taxon>
        <taxon>Archaeoglobales</taxon>
        <taxon>Archaeoglobaceae</taxon>
        <taxon>Archaeoglobus</taxon>
    </lineage>
</organism>
<evidence type="ECO:0000256" key="3">
    <source>
        <dbReference type="ARBA" id="ARBA00022538"/>
    </source>
</evidence>
<sequence length="438" mass="47858">MHIVVAGAGEVGYNVAKALCDNHDVFVIEKDEKKIDEIYKLNVEVIEGNAANINVLSKAKVSKADIFLGVTGVDEVNLLSGIAAKKMGAKKTIVRVGNPEYVDRPLVKNHPLGFDLVICPQLALARAMANIIMFSGAVDFVSLSGGKLNLIEIVVDENSVLANKKIEDLHLPENVIITAIYRDGELLVPRGQTKVLPGDKVAIVGKSQDLITIQDIFGSDTTRKVVIFGGGTVGSYLARVLDSSNLNIKLIEKNEELCENLCSAYNRVRVVIGDPTDLDLLYEEDVGRSDVVASCLENDEKNLLVSLLSKNLGTRKAIAQVSKGNYMKLFEKVGIDVVLSPRTITYLEVLKHLRLLTLETLAEIEGGEAVVLEIELENEKLSGKKISELKIPERALIGGILRGDDCLIPKGETQILKGDRLLIFTPWSEVEEIEDYFG</sequence>
<dbReference type="AlphaFoldDB" id="N0BHA8"/>
<dbReference type="Proteomes" id="UP000013307">
    <property type="component" value="Chromosome"/>
</dbReference>
<keyword evidence="3" id="KW-0633">Potassium transport</keyword>
<dbReference type="InterPro" id="IPR006036">
    <property type="entry name" value="K_uptake_TrkA"/>
</dbReference>
<dbReference type="KEGG" id="ast:Asulf_01726"/>
<dbReference type="eggNOG" id="arCOG01959">
    <property type="taxonomic scope" value="Archaea"/>
</dbReference>
<dbReference type="NCBIfam" id="NF007039">
    <property type="entry name" value="PRK09496.3-2"/>
    <property type="match status" value="1"/>
</dbReference>
<keyword evidence="5" id="KW-0520">NAD</keyword>
<dbReference type="InterPro" id="IPR003148">
    <property type="entry name" value="RCK_N"/>
</dbReference>
<dbReference type="EMBL" id="CP005290">
    <property type="protein sequence ID" value="AGK61697.1"/>
    <property type="molecule type" value="Genomic_DNA"/>
</dbReference>
<evidence type="ECO:0000259" key="8">
    <source>
        <dbReference type="PROSITE" id="PS51202"/>
    </source>
</evidence>
<dbReference type="InterPro" id="IPR036721">
    <property type="entry name" value="RCK_C_sf"/>
</dbReference>
<dbReference type="Gene3D" id="3.40.50.720">
    <property type="entry name" value="NAD(P)-binding Rossmann-like Domain"/>
    <property type="match status" value="2"/>
</dbReference>
<evidence type="ECO:0000256" key="2">
    <source>
        <dbReference type="ARBA" id="ARBA00022448"/>
    </source>
</evidence>
<dbReference type="PROSITE" id="PS51202">
    <property type="entry name" value="RCK_C"/>
    <property type="match status" value="2"/>
</dbReference>
<dbReference type="InterPro" id="IPR006037">
    <property type="entry name" value="RCK_C"/>
</dbReference>
<dbReference type="HOGENOM" id="CLU_046525_0_0_2"/>
<dbReference type="NCBIfam" id="NF007031">
    <property type="entry name" value="PRK09496.1-2"/>
    <property type="match status" value="1"/>
</dbReference>
<dbReference type="Pfam" id="PF02254">
    <property type="entry name" value="TrkA_N"/>
    <property type="match status" value="2"/>
</dbReference>
<dbReference type="Gene3D" id="3.30.70.1450">
    <property type="entry name" value="Regulator of K+ conductance, C-terminal domain"/>
    <property type="match status" value="2"/>
</dbReference>
<keyword evidence="4" id="KW-0630">Potassium</keyword>
<feature type="domain" description="RCK N-terminal" evidence="7">
    <location>
        <begin position="222"/>
        <end position="339"/>
    </location>
</feature>
<dbReference type="PANTHER" id="PTHR43833:SF5">
    <property type="entry name" value="TRK SYSTEM POTASSIUM UPTAKE PROTEIN TRKA"/>
    <property type="match status" value="1"/>
</dbReference>
<gene>
    <name evidence="9" type="ORF">Asulf_01726</name>
</gene>
<comment type="function">
    <text evidence="1">Part of a potassium transport system.</text>
</comment>
<dbReference type="GeneID" id="15393361"/>